<keyword evidence="7" id="KW-1185">Reference proteome</keyword>
<accession>A0A7W5YPG3</accession>
<dbReference type="Proteomes" id="UP000579945">
    <property type="component" value="Unassembled WGS sequence"/>
</dbReference>
<reference evidence="6 7" key="1">
    <citation type="submission" date="2020-08" db="EMBL/GenBank/DDBJ databases">
        <title>Sequencing the genomes of 1000 actinobacteria strains.</title>
        <authorList>
            <person name="Klenk H.-P."/>
        </authorList>
    </citation>
    <scope>NUCLEOTIDE SEQUENCE [LARGE SCALE GENOMIC DNA]</scope>
    <source>
        <strain evidence="6 7">DSM 44320</strain>
    </source>
</reference>
<dbReference type="EC" id="1.4.99.-" evidence="6"/>
<dbReference type="PANTHER" id="PTHR13847:SF286">
    <property type="entry name" value="D-AMINO ACID DEHYDROGENASE"/>
    <property type="match status" value="1"/>
</dbReference>
<dbReference type="GO" id="GO:0016491">
    <property type="term" value="F:oxidoreductase activity"/>
    <property type="evidence" value="ECO:0007669"/>
    <property type="project" value="UniProtKB-KW"/>
</dbReference>
<dbReference type="SUPFAM" id="SSF51905">
    <property type="entry name" value="FAD/NAD(P)-binding domain"/>
    <property type="match status" value="1"/>
</dbReference>
<name>A0A7W5YPG3_9ACTN</name>
<organism evidence="6 7">
    <name type="scientific">Nonomuraea dietziae</name>
    <dbReference type="NCBI Taxonomy" id="65515"/>
    <lineage>
        <taxon>Bacteria</taxon>
        <taxon>Bacillati</taxon>
        <taxon>Actinomycetota</taxon>
        <taxon>Actinomycetes</taxon>
        <taxon>Streptosporangiales</taxon>
        <taxon>Streptosporangiaceae</taxon>
        <taxon>Nonomuraea</taxon>
    </lineage>
</organism>
<comment type="similarity">
    <text evidence="2">Belongs to the DadA oxidoreductase family.</text>
</comment>
<sequence length="349" mass="35476">MRITVIGSGIVGAGAAYHLTLRGAEVTVVDGGRAGEATAAGAGIVCPWVDHEDDDAWYRLTLEGARHYAVLPESVGHARVGALLVAEDPAELEPVRALLAARYAEAPEMGEVRQVARPSELFPPLDPKLSALLVPGAARVDGRVVRDGLLRSAVQRGATVHEGAASLTGDGVVTVSGGARLEADAVIVAAGAWTGQVCGPLGVDLPVFPRRGQIVHATLEGADSSAWPIVLPRRGPYLLGFPGGRVVVGATVEEVGFDPRITVAGLNEVVAAGLAVAPGLAGATLTETRVGLRPVMATGRPLIARVSDRVVAVTGLSAYGLTAGPFAGLLAAGLALGEKPALDLAPFAV</sequence>
<keyword evidence="3" id="KW-0285">Flavoprotein</keyword>
<evidence type="ECO:0000256" key="1">
    <source>
        <dbReference type="ARBA" id="ARBA00001974"/>
    </source>
</evidence>
<dbReference type="Gene3D" id="3.50.50.60">
    <property type="entry name" value="FAD/NAD(P)-binding domain"/>
    <property type="match status" value="1"/>
</dbReference>
<dbReference type="EMBL" id="JACIBV010000001">
    <property type="protein sequence ID" value="MBB3725109.1"/>
    <property type="molecule type" value="Genomic_DNA"/>
</dbReference>
<dbReference type="Pfam" id="PF01266">
    <property type="entry name" value="DAO"/>
    <property type="match status" value="1"/>
</dbReference>
<evidence type="ECO:0000256" key="2">
    <source>
        <dbReference type="ARBA" id="ARBA00009410"/>
    </source>
</evidence>
<comment type="caution">
    <text evidence="6">The sequence shown here is derived from an EMBL/GenBank/DDBJ whole genome shotgun (WGS) entry which is preliminary data.</text>
</comment>
<dbReference type="GeneID" id="95387562"/>
<evidence type="ECO:0000256" key="4">
    <source>
        <dbReference type="ARBA" id="ARBA00023002"/>
    </source>
</evidence>
<protein>
    <submittedName>
        <fullName evidence="6">D-amino-acid dehydrogenase</fullName>
        <ecNumber evidence="6">1.4.99.-</ecNumber>
    </submittedName>
</protein>
<evidence type="ECO:0000259" key="5">
    <source>
        <dbReference type="Pfam" id="PF01266"/>
    </source>
</evidence>
<gene>
    <name evidence="6" type="ORF">FHR33_000969</name>
</gene>
<evidence type="ECO:0000313" key="6">
    <source>
        <dbReference type="EMBL" id="MBB3725109.1"/>
    </source>
</evidence>
<keyword evidence="4 6" id="KW-0560">Oxidoreductase</keyword>
<dbReference type="SUPFAM" id="SSF54373">
    <property type="entry name" value="FAD-linked reductases, C-terminal domain"/>
    <property type="match status" value="1"/>
</dbReference>
<dbReference type="Gene3D" id="3.30.9.10">
    <property type="entry name" value="D-Amino Acid Oxidase, subunit A, domain 2"/>
    <property type="match status" value="1"/>
</dbReference>
<proteinExistence type="inferred from homology"/>
<feature type="domain" description="FAD dependent oxidoreductase" evidence="5">
    <location>
        <begin position="2"/>
        <end position="332"/>
    </location>
</feature>
<evidence type="ECO:0000313" key="7">
    <source>
        <dbReference type="Proteomes" id="UP000579945"/>
    </source>
</evidence>
<dbReference type="GO" id="GO:0005737">
    <property type="term" value="C:cytoplasm"/>
    <property type="evidence" value="ECO:0007669"/>
    <property type="project" value="TreeGrafter"/>
</dbReference>
<dbReference type="InterPro" id="IPR036188">
    <property type="entry name" value="FAD/NAD-bd_sf"/>
</dbReference>
<evidence type="ECO:0000256" key="3">
    <source>
        <dbReference type="ARBA" id="ARBA00022630"/>
    </source>
</evidence>
<dbReference type="RefSeq" id="WP_183644013.1">
    <property type="nucleotide sequence ID" value="NZ_JACIBV010000001.1"/>
</dbReference>
<comment type="cofactor">
    <cofactor evidence="1">
        <name>FAD</name>
        <dbReference type="ChEBI" id="CHEBI:57692"/>
    </cofactor>
</comment>
<dbReference type="InterPro" id="IPR006076">
    <property type="entry name" value="FAD-dep_OxRdtase"/>
</dbReference>
<dbReference type="PANTHER" id="PTHR13847">
    <property type="entry name" value="SARCOSINE DEHYDROGENASE-RELATED"/>
    <property type="match status" value="1"/>
</dbReference>
<dbReference type="AlphaFoldDB" id="A0A7W5YPG3"/>